<name>A0A9P0FQS8_CHRIL</name>
<dbReference type="Proteomes" id="UP001154114">
    <property type="component" value="Chromosome 16"/>
</dbReference>
<keyword evidence="3 5" id="KW-0863">Zinc-finger</keyword>
<dbReference type="EMBL" id="LR824019">
    <property type="protein sequence ID" value="CAH0587911.1"/>
    <property type="molecule type" value="Genomic_DNA"/>
</dbReference>
<evidence type="ECO:0000256" key="6">
    <source>
        <dbReference type="SAM" id="MobiDB-lite"/>
    </source>
</evidence>
<dbReference type="PANTHER" id="PTHR19818:SF139">
    <property type="entry name" value="PAIR-RULE PROTEIN ODD-PAIRED"/>
    <property type="match status" value="1"/>
</dbReference>
<feature type="domain" description="C2H2-type" evidence="7">
    <location>
        <begin position="224"/>
        <end position="253"/>
    </location>
</feature>
<accession>A0A9P0FQS8</accession>
<dbReference type="InterPro" id="IPR036236">
    <property type="entry name" value="Znf_C2H2_sf"/>
</dbReference>
<dbReference type="OrthoDB" id="10039931at2759"/>
<protein>
    <recommendedName>
        <fullName evidence="7">C2H2-type domain-containing protein</fullName>
    </recommendedName>
</protein>
<evidence type="ECO:0000259" key="7">
    <source>
        <dbReference type="PROSITE" id="PS50157"/>
    </source>
</evidence>
<evidence type="ECO:0000313" key="9">
    <source>
        <dbReference type="Proteomes" id="UP001154114"/>
    </source>
</evidence>
<evidence type="ECO:0000256" key="1">
    <source>
        <dbReference type="ARBA" id="ARBA00022723"/>
    </source>
</evidence>
<dbReference type="AlphaFoldDB" id="A0A9P0FQS8"/>
<evidence type="ECO:0000256" key="3">
    <source>
        <dbReference type="ARBA" id="ARBA00022771"/>
    </source>
</evidence>
<dbReference type="GO" id="GO:0045944">
    <property type="term" value="P:positive regulation of transcription by RNA polymerase II"/>
    <property type="evidence" value="ECO:0007669"/>
    <property type="project" value="UniProtKB-ARBA"/>
</dbReference>
<keyword evidence="9" id="KW-1185">Reference proteome</keyword>
<dbReference type="SUPFAM" id="SSF57667">
    <property type="entry name" value="beta-beta-alpha zinc fingers"/>
    <property type="match status" value="3"/>
</dbReference>
<sequence>MANEVASKNVSKTKLSRCMDWLQKQNDEDPMKLSLQNKNDIQFIIQTHAARKNFLLAVAEDDATVPNGIHEPSIEPKAVSLHKLRVENLFMICEWQSCESTFEDYHEYQRHVSKHASDAHAIERETGVEYVCLWDVCGHKTTDFNEMIRHVNYHAYHGKLLAIGFNGRATLKLARCKKDSSKRNQLPKQASDYVCLWINCDQKYNSMQHFLDHVKVHTNYSENFLCSWAGCGAVFPRKEMLVVHVRSHTGERLIACYHCGQHFANNRKLSDHLRRQNVYQNSPFVCELCGTRCATEYLLNEHTRQHVSTYACTMCDMSVPSPNALAKHVRYRHLTGTGTRPYACPHCPYRAVTRWDVRKHIETHKRKKDKEIKEESDDDLSDDDSGSQKGQRKKSLKKYACHMCPEKQMKVFSRGNRLTTHLVKVHGAQWSAGHSRFRYQLSEDGMYRLTTTRYESLEVSTKIMDGYSGPPESLSTVDFKVVQVADATESTPKQFVVTLKNGDMENEDSDIDLKPDIKNIKKDVEILMCDVDEDGNIISTELIVKSDVLGNLDN</sequence>
<feature type="domain" description="C2H2-type" evidence="7">
    <location>
        <begin position="284"/>
        <end position="311"/>
    </location>
</feature>
<dbReference type="PROSITE" id="PS50157">
    <property type="entry name" value="ZINC_FINGER_C2H2_2"/>
    <property type="match status" value="4"/>
</dbReference>
<feature type="domain" description="C2H2-type" evidence="7">
    <location>
        <begin position="310"/>
        <end position="341"/>
    </location>
</feature>
<dbReference type="GO" id="GO:0005634">
    <property type="term" value="C:nucleus"/>
    <property type="evidence" value="ECO:0007669"/>
    <property type="project" value="UniProtKB-ARBA"/>
</dbReference>
<dbReference type="InterPro" id="IPR050329">
    <property type="entry name" value="GLI_C2H2-zinc-finger"/>
</dbReference>
<reference evidence="8" key="1">
    <citation type="submission" date="2021-12" db="EMBL/GenBank/DDBJ databases">
        <authorList>
            <person name="King R."/>
        </authorList>
    </citation>
    <scope>NUCLEOTIDE SEQUENCE</scope>
</reference>
<feature type="domain" description="C2H2-type" evidence="7">
    <location>
        <begin position="193"/>
        <end position="222"/>
    </location>
</feature>
<feature type="region of interest" description="Disordered" evidence="6">
    <location>
        <begin position="363"/>
        <end position="394"/>
    </location>
</feature>
<dbReference type="PROSITE" id="PS00028">
    <property type="entry name" value="ZINC_FINGER_C2H2_1"/>
    <property type="match status" value="5"/>
</dbReference>
<dbReference type="SMART" id="SM00355">
    <property type="entry name" value="ZnF_C2H2"/>
    <property type="match status" value="9"/>
</dbReference>
<feature type="compositionally biased region" description="Acidic residues" evidence="6">
    <location>
        <begin position="374"/>
        <end position="385"/>
    </location>
</feature>
<evidence type="ECO:0000256" key="2">
    <source>
        <dbReference type="ARBA" id="ARBA00022737"/>
    </source>
</evidence>
<proteinExistence type="predicted"/>
<gene>
    <name evidence="8" type="ORF">CINC_LOCUS3755</name>
</gene>
<keyword evidence="2" id="KW-0677">Repeat</keyword>
<dbReference type="PANTHER" id="PTHR19818">
    <property type="entry name" value="ZINC FINGER PROTEIN ZIC AND GLI"/>
    <property type="match status" value="1"/>
</dbReference>
<dbReference type="InterPro" id="IPR013087">
    <property type="entry name" value="Znf_C2H2_type"/>
</dbReference>
<keyword evidence="1" id="KW-0479">Metal-binding</keyword>
<evidence type="ECO:0000256" key="4">
    <source>
        <dbReference type="ARBA" id="ARBA00022833"/>
    </source>
</evidence>
<organism evidence="8 9">
    <name type="scientific">Chrysodeixis includens</name>
    <name type="common">Soybean looper</name>
    <name type="synonym">Pseudoplusia includens</name>
    <dbReference type="NCBI Taxonomy" id="689277"/>
    <lineage>
        <taxon>Eukaryota</taxon>
        <taxon>Metazoa</taxon>
        <taxon>Ecdysozoa</taxon>
        <taxon>Arthropoda</taxon>
        <taxon>Hexapoda</taxon>
        <taxon>Insecta</taxon>
        <taxon>Pterygota</taxon>
        <taxon>Neoptera</taxon>
        <taxon>Endopterygota</taxon>
        <taxon>Lepidoptera</taxon>
        <taxon>Glossata</taxon>
        <taxon>Ditrysia</taxon>
        <taxon>Noctuoidea</taxon>
        <taxon>Noctuidae</taxon>
        <taxon>Plusiinae</taxon>
        <taxon>Chrysodeixis</taxon>
    </lineage>
</organism>
<dbReference type="GO" id="GO:0000978">
    <property type="term" value="F:RNA polymerase II cis-regulatory region sequence-specific DNA binding"/>
    <property type="evidence" value="ECO:0007669"/>
    <property type="project" value="TreeGrafter"/>
</dbReference>
<dbReference type="Gene3D" id="3.30.160.60">
    <property type="entry name" value="Classic Zinc Finger"/>
    <property type="match status" value="4"/>
</dbReference>
<evidence type="ECO:0000256" key="5">
    <source>
        <dbReference type="PROSITE-ProRule" id="PRU00042"/>
    </source>
</evidence>
<evidence type="ECO:0000313" key="8">
    <source>
        <dbReference type="EMBL" id="CAH0587911.1"/>
    </source>
</evidence>
<keyword evidence="4" id="KW-0862">Zinc</keyword>
<dbReference type="GO" id="GO:0000981">
    <property type="term" value="F:DNA-binding transcription factor activity, RNA polymerase II-specific"/>
    <property type="evidence" value="ECO:0007669"/>
    <property type="project" value="TreeGrafter"/>
</dbReference>
<dbReference type="GO" id="GO:0008270">
    <property type="term" value="F:zinc ion binding"/>
    <property type="evidence" value="ECO:0007669"/>
    <property type="project" value="UniProtKB-KW"/>
</dbReference>